<dbReference type="PROSITE" id="PS00211">
    <property type="entry name" value="ABC_TRANSPORTER_1"/>
    <property type="match status" value="1"/>
</dbReference>
<dbReference type="InterPro" id="IPR003439">
    <property type="entry name" value="ABC_transporter-like_ATP-bd"/>
</dbReference>
<organism evidence="6 7">
    <name type="scientific">Glycocaulis alkaliphilus</name>
    <dbReference type="NCBI Taxonomy" id="1434191"/>
    <lineage>
        <taxon>Bacteria</taxon>
        <taxon>Pseudomonadati</taxon>
        <taxon>Pseudomonadota</taxon>
        <taxon>Alphaproteobacteria</taxon>
        <taxon>Maricaulales</taxon>
        <taxon>Maricaulaceae</taxon>
        <taxon>Glycocaulis</taxon>
    </lineage>
</organism>
<comment type="similarity">
    <text evidence="2">Belongs to the ABC transporter superfamily.</text>
</comment>
<dbReference type="Pfam" id="PF00005">
    <property type="entry name" value="ABC_tran"/>
    <property type="match status" value="2"/>
</dbReference>
<dbReference type="AlphaFoldDB" id="A0A3T0ED08"/>
<dbReference type="InterPro" id="IPR003593">
    <property type="entry name" value="AAA+_ATPase"/>
</dbReference>
<keyword evidence="4" id="KW-0547">Nucleotide-binding</keyword>
<dbReference type="InterPro" id="IPR017871">
    <property type="entry name" value="ABC_transporter-like_CS"/>
</dbReference>
<dbReference type="SMART" id="SM00382">
    <property type="entry name" value="AAA"/>
    <property type="match status" value="2"/>
</dbReference>
<dbReference type="SUPFAM" id="SSF52540">
    <property type="entry name" value="P-loop containing nucleoside triphosphate hydrolases"/>
    <property type="match status" value="2"/>
</dbReference>
<dbReference type="GO" id="GO:0015833">
    <property type="term" value="P:peptide transport"/>
    <property type="evidence" value="ECO:0007669"/>
    <property type="project" value="InterPro"/>
</dbReference>
<evidence type="ECO:0000256" key="3">
    <source>
        <dbReference type="ARBA" id="ARBA00022448"/>
    </source>
</evidence>
<dbReference type="CDD" id="cd03257">
    <property type="entry name" value="ABC_NikE_OppD_transporters"/>
    <property type="match status" value="2"/>
</dbReference>
<dbReference type="EMBL" id="CP018911">
    <property type="protein sequence ID" value="AZU05174.1"/>
    <property type="molecule type" value="Genomic_DNA"/>
</dbReference>
<gene>
    <name evidence="6" type="ORF">X907_2663</name>
</gene>
<keyword evidence="7" id="KW-1185">Reference proteome</keyword>
<dbReference type="PANTHER" id="PTHR43776:SF7">
    <property type="entry name" value="D,D-DIPEPTIDE TRANSPORT ATP-BINDING PROTEIN DDPF-RELATED"/>
    <property type="match status" value="1"/>
</dbReference>
<evidence type="ECO:0000256" key="4">
    <source>
        <dbReference type="ARBA" id="ARBA00022741"/>
    </source>
</evidence>
<dbReference type="Proteomes" id="UP000286954">
    <property type="component" value="Chromosome"/>
</dbReference>
<dbReference type="KEGG" id="gak:X907_2663"/>
<dbReference type="GO" id="GO:0055085">
    <property type="term" value="P:transmembrane transport"/>
    <property type="evidence" value="ECO:0007669"/>
    <property type="project" value="UniProtKB-ARBA"/>
</dbReference>
<proteinExistence type="inferred from homology"/>
<dbReference type="Gene3D" id="3.40.50.300">
    <property type="entry name" value="P-loop containing nucleotide triphosphate hydrolases"/>
    <property type="match status" value="2"/>
</dbReference>
<dbReference type="GO" id="GO:0005886">
    <property type="term" value="C:plasma membrane"/>
    <property type="evidence" value="ECO:0007669"/>
    <property type="project" value="UniProtKB-SubCell"/>
</dbReference>
<dbReference type="NCBIfam" id="NF008453">
    <property type="entry name" value="PRK11308.1"/>
    <property type="match status" value="2"/>
</dbReference>
<keyword evidence="3" id="KW-0813">Transport</keyword>
<evidence type="ECO:0000313" key="6">
    <source>
        <dbReference type="EMBL" id="AZU05174.1"/>
    </source>
</evidence>
<dbReference type="InterPro" id="IPR027417">
    <property type="entry name" value="P-loop_NTPase"/>
</dbReference>
<evidence type="ECO:0000256" key="1">
    <source>
        <dbReference type="ARBA" id="ARBA00004417"/>
    </source>
</evidence>
<dbReference type="NCBIfam" id="NF007739">
    <property type="entry name" value="PRK10419.1"/>
    <property type="match status" value="2"/>
</dbReference>
<evidence type="ECO:0000256" key="2">
    <source>
        <dbReference type="ARBA" id="ARBA00005417"/>
    </source>
</evidence>
<dbReference type="NCBIfam" id="TIGR01727">
    <property type="entry name" value="oligo_HPY"/>
    <property type="match status" value="1"/>
</dbReference>
<dbReference type="OrthoDB" id="9802264at2"/>
<evidence type="ECO:0000313" key="7">
    <source>
        <dbReference type="Proteomes" id="UP000286954"/>
    </source>
</evidence>
<protein>
    <submittedName>
        <fullName evidence="6">Oligopeptide/dipeptide ABC transporter ATPase subunit</fullName>
    </submittedName>
</protein>
<dbReference type="PANTHER" id="PTHR43776">
    <property type="entry name" value="TRANSPORT ATP-BINDING PROTEIN"/>
    <property type="match status" value="1"/>
</dbReference>
<evidence type="ECO:0000256" key="5">
    <source>
        <dbReference type="ARBA" id="ARBA00022840"/>
    </source>
</evidence>
<dbReference type="PROSITE" id="PS50893">
    <property type="entry name" value="ABC_TRANSPORTER_2"/>
    <property type="match status" value="2"/>
</dbReference>
<dbReference type="RefSeq" id="WP_127568730.1">
    <property type="nucleotide sequence ID" value="NZ_BMFB01000001.1"/>
</dbReference>
<comment type="subcellular location">
    <subcellularLocation>
        <location evidence="1">Cell inner membrane</location>
        <topology evidence="1">Peripheral membrane protein</topology>
    </subcellularLocation>
</comment>
<dbReference type="InterPro" id="IPR013563">
    <property type="entry name" value="Oligopep_ABC_C"/>
</dbReference>
<accession>A0A3T0ED08</accession>
<dbReference type="GO" id="GO:0016887">
    <property type="term" value="F:ATP hydrolysis activity"/>
    <property type="evidence" value="ECO:0007669"/>
    <property type="project" value="InterPro"/>
</dbReference>
<dbReference type="Pfam" id="PF08352">
    <property type="entry name" value="oligo_HPY"/>
    <property type="match status" value="2"/>
</dbReference>
<dbReference type="InterPro" id="IPR050319">
    <property type="entry name" value="ABC_transp_ATP-bind"/>
</dbReference>
<reference evidence="6 7" key="1">
    <citation type="submission" date="2016-12" db="EMBL/GenBank/DDBJ databases">
        <title>The genome of dimorphic prosthecate Glycocaulis alkaliphilus 6b-8t, isolated from crude oil dictates its adaptability in petroleum environments.</title>
        <authorList>
            <person name="Wu X.-L."/>
            <person name="Geng S."/>
        </authorList>
    </citation>
    <scope>NUCLEOTIDE SEQUENCE [LARGE SCALE GENOMIC DNA]</scope>
    <source>
        <strain evidence="6 7">6B-8</strain>
    </source>
</reference>
<name>A0A3T0ED08_9PROT</name>
<dbReference type="GO" id="GO:0005524">
    <property type="term" value="F:ATP binding"/>
    <property type="evidence" value="ECO:0007669"/>
    <property type="project" value="UniProtKB-KW"/>
</dbReference>
<keyword evidence="5" id="KW-0067">ATP-binding</keyword>
<dbReference type="FunFam" id="3.40.50.300:FF:000016">
    <property type="entry name" value="Oligopeptide ABC transporter ATP-binding component"/>
    <property type="match status" value="2"/>
</dbReference>
<sequence>MTDASAPILEVRGLNVRFDTPDGEVHAVRGIDLEIRSGECLAVVGESGSGKSQTFLAAMGLLASNGKAEGSIRYRGQEILGLPPKRLNTVRGKSMTMIFQDPLTSLTPHMRVGDQMKEVLAAHLSLKGEAAEKRCVEWLDRVRIPEAARRLRQYPHELSGGMRQRVMIAMSMLCGPDLLIADEPTTALDVTVQAQVLDIMDELKAETGAAIALITHDMGVVARMADRVQVMQNGAYVETGGVDQVFAEPAHAYTRMLLDAMPRLDKPDRVTGPITQTRQSVEGEKPVLEVKDLKVWFPVPVGTGLFPKTIPLKAVDGVSFDLLPGETIGVVGESGCGKSTLARAILRLVESTDGAVSWIGTNLLEKNARDMRQARKDMQIVFQDPLASLNPRMTIGASIAEPLITFRPEVRGKEREGLVRAMMKRVGLDPDMINRYPHELSGGQNQRVGIARAMILNPKLVICDEAVSALDVSIQAQIIDLLADLQRDLGLSMLFISHDLSVVREVSHRVMVLYLGRIVEFATRDAIYDDARHPYTRALISAVPIPDPQVERQRERIKLSGDLPSPLDSRAQLRFLKSRLVDDDDVEQYRPELIEVTPGHWVAEHDPV</sequence>